<evidence type="ECO:0000259" key="4">
    <source>
        <dbReference type="Pfam" id="PF09118"/>
    </source>
</evidence>
<sequence length="550" mass="61041">MRGRTFIPSFLVILCQLLFISLPPRLNLTHAASGRGQWVLLQESIGLVSMHMQLLNNDHVIIYDRTDFGRSNLLLADGKCRNDTSEKAVKYDCTAHSAEYDVLANTFRPLMVQSDLWCSSGAVSSDGRLIQTGGWSDGERVVRVFRSCHGCDWEEIPLGLKVRRWYATDHILPDGRVIIIGGRRQFNYEFYPKSAPSDKVFSLPFLVQTNVLKAENNLYPFVHLNVDGHLFIFANNRAILLDYVKNAVVRTYPEIPGGDPRNYPSTGSSVLLPLKSSSEAEVFICGGAPNGSYQQAQVGKFVMALNTCGRIKITDESPMWCVETMPLARVMGDMILLPNGNILIVNGAKAGTAGWEFGRDPVLHPVLYRCDDTFGSRFEILNPSTIPRVYHSTAILLRDGRVLVGGSNPHTYYNFTNVLYPTELSLEAFSPPYLDSQSSGFRPVILSTTSQAKLNYGQGLTVRFRVKTALSKGEEGVFVTMVAPSFTTHSFAMNQRLLLLSQGDAVMVSPLVYEIQVTTPASGFLAPSGYYMLFVVNQDVPSEGIWVHIQ</sequence>
<proteinExistence type="predicted"/>
<evidence type="ECO:0000313" key="6">
    <source>
        <dbReference type="Proteomes" id="UP000541444"/>
    </source>
</evidence>
<dbReference type="InterPro" id="IPR014756">
    <property type="entry name" value="Ig_E-set"/>
</dbReference>
<accession>A0A7J7N9B8</accession>
<dbReference type="InterPro" id="IPR015202">
    <property type="entry name" value="GO-like_E_set"/>
</dbReference>
<dbReference type="OrthoDB" id="2019572at2759"/>
<dbReference type="SUPFAM" id="SSF81296">
    <property type="entry name" value="E set domains"/>
    <property type="match status" value="1"/>
</dbReference>
<keyword evidence="6" id="KW-1185">Reference proteome</keyword>
<feature type="domain" description="Galactose oxidase-like Early set" evidence="4">
    <location>
        <begin position="442"/>
        <end position="549"/>
    </location>
</feature>
<dbReference type="InterPro" id="IPR013783">
    <property type="entry name" value="Ig-like_fold"/>
</dbReference>
<evidence type="ECO:0000256" key="2">
    <source>
        <dbReference type="SAM" id="SignalP"/>
    </source>
</evidence>
<evidence type="ECO:0000259" key="3">
    <source>
        <dbReference type="Pfam" id="PF07250"/>
    </source>
</evidence>
<comment type="caution">
    <text evidence="5">The sequence shown here is derived from an EMBL/GenBank/DDBJ whole genome shotgun (WGS) entry which is preliminary data.</text>
</comment>
<feature type="domain" description="Glyoxal oxidase N-terminal" evidence="3">
    <location>
        <begin position="50"/>
        <end position="433"/>
    </location>
</feature>
<dbReference type="Proteomes" id="UP000541444">
    <property type="component" value="Unassembled WGS sequence"/>
</dbReference>
<name>A0A7J7N9B8_9MAGN</name>
<protein>
    <recommendedName>
        <fullName evidence="7">Galactose oxidase</fullName>
    </recommendedName>
</protein>
<evidence type="ECO:0000313" key="5">
    <source>
        <dbReference type="EMBL" id="KAF6163737.1"/>
    </source>
</evidence>
<dbReference type="InterPro" id="IPR037293">
    <property type="entry name" value="Gal_Oxidase_central_sf"/>
</dbReference>
<evidence type="ECO:0000256" key="1">
    <source>
        <dbReference type="ARBA" id="ARBA00022729"/>
    </source>
</evidence>
<dbReference type="PANTHER" id="PTHR32208:SF62">
    <property type="entry name" value="OXIDASE, PUTATIVE, EXPRESSED-RELATED"/>
    <property type="match status" value="1"/>
</dbReference>
<gene>
    <name evidence="5" type="ORF">GIB67_023771</name>
</gene>
<dbReference type="Pfam" id="PF07250">
    <property type="entry name" value="Glyoxal_oxid_N"/>
    <property type="match status" value="1"/>
</dbReference>
<dbReference type="SUPFAM" id="SSF50965">
    <property type="entry name" value="Galactose oxidase, central domain"/>
    <property type="match status" value="1"/>
</dbReference>
<dbReference type="Gene3D" id="2.60.40.10">
    <property type="entry name" value="Immunoglobulins"/>
    <property type="match status" value="1"/>
</dbReference>
<keyword evidence="1 2" id="KW-0732">Signal</keyword>
<dbReference type="EMBL" id="JACGCM010000969">
    <property type="protein sequence ID" value="KAF6163737.1"/>
    <property type="molecule type" value="Genomic_DNA"/>
</dbReference>
<dbReference type="CDD" id="cd02851">
    <property type="entry name" value="E_set_GO_C"/>
    <property type="match status" value="1"/>
</dbReference>
<reference evidence="5 6" key="1">
    <citation type="journal article" date="2020" name="IScience">
        <title>Genome Sequencing of the Endangered Kingdonia uniflora (Circaeasteraceae, Ranunculales) Reveals Potential Mechanisms of Evolutionary Specialization.</title>
        <authorList>
            <person name="Sun Y."/>
            <person name="Deng T."/>
            <person name="Zhang A."/>
            <person name="Moore M.J."/>
            <person name="Landis J.B."/>
            <person name="Lin N."/>
            <person name="Zhang H."/>
            <person name="Zhang X."/>
            <person name="Huang J."/>
            <person name="Zhang X."/>
            <person name="Sun H."/>
            <person name="Wang H."/>
        </authorList>
    </citation>
    <scope>NUCLEOTIDE SEQUENCE [LARGE SCALE GENOMIC DNA]</scope>
    <source>
        <strain evidence="5">TB1705</strain>
        <tissue evidence="5">Leaf</tissue>
    </source>
</reference>
<dbReference type="Gene3D" id="2.130.10.80">
    <property type="entry name" value="Galactose oxidase/kelch, beta-propeller"/>
    <property type="match status" value="1"/>
</dbReference>
<feature type="chain" id="PRO_5029479264" description="Galactose oxidase" evidence="2">
    <location>
        <begin position="30"/>
        <end position="550"/>
    </location>
</feature>
<organism evidence="5 6">
    <name type="scientific">Kingdonia uniflora</name>
    <dbReference type="NCBI Taxonomy" id="39325"/>
    <lineage>
        <taxon>Eukaryota</taxon>
        <taxon>Viridiplantae</taxon>
        <taxon>Streptophyta</taxon>
        <taxon>Embryophyta</taxon>
        <taxon>Tracheophyta</taxon>
        <taxon>Spermatophyta</taxon>
        <taxon>Magnoliopsida</taxon>
        <taxon>Ranunculales</taxon>
        <taxon>Circaeasteraceae</taxon>
        <taxon>Kingdonia</taxon>
    </lineage>
</organism>
<dbReference type="PANTHER" id="PTHR32208">
    <property type="entry name" value="SECRETED PROTEIN-RELATED"/>
    <property type="match status" value="1"/>
</dbReference>
<dbReference type="AlphaFoldDB" id="A0A7J7N9B8"/>
<dbReference type="InterPro" id="IPR009880">
    <property type="entry name" value="Glyoxal_oxidase_N"/>
</dbReference>
<evidence type="ECO:0008006" key="7">
    <source>
        <dbReference type="Google" id="ProtNLM"/>
    </source>
</evidence>
<dbReference type="InterPro" id="IPR011043">
    <property type="entry name" value="Gal_Oxase/kelch_b-propeller"/>
</dbReference>
<dbReference type="Pfam" id="PF09118">
    <property type="entry name" value="GO-like_E_set"/>
    <property type="match status" value="1"/>
</dbReference>
<feature type="signal peptide" evidence="2">
    <location>
        <begin position="1"/>
        <end position="29"/>
    </location>
</feature>